<dbReference type="GeneID" id="95587366"/>
<gene>
    <name evidence="1" type="ORF">Snoj_29810</name>
</gene>
<organism evidence="1 2">
    <name type="scientific">Streptomyces nojiriensis</name>
    <dbReference type="NCBI Taxonomy" id="66374"/>
    <lineage>
        <taxon>Bacteria</taxon>
        <taxon>Bacillati</taxon>
        <taxon>Actinomycetota</taxon>
        <taxon>Actinomycetes</taxon>
        <taxon>Kitasatosporales</taxon>
        <taxon>Streptomycetaceae</taxon>
        <taxon>Streptomyces</taxon>
    </lineage>
</organism>
<evidence type="ECO:0000313" key="2">
    <source>
        <dbReference type="Proteomes" id="UP000613974"/>
    </source>
</evidence>
<dbReference type="EMBL" id="BNEC01000005">
    <property type="protein sequence ID" value="GHI69063.1"/>
    <property type="molecule type" value="Genomic_DNA"/>
</dbReference>
<comment type="caution">
    <text evidence="1">The sequence shown here is derived from an EMBL/GenBank/DDBJ whole genome shotgun (WGS) entry which is preliminary data.</text>
</comment>
<proteinExistence type="predicted"/>
<sequence length="251" mass="27128">MLINGYDEGPVVAGEELMALPGFWAACLMWMCESDDEHDVPLPELFGVDGADADAAAEVLMNEEAWLAFRIPFADDHTAVVIHANHPDDAGIEYFVTHADWGRHGYLATVDGHYAGPGLAWRELIHIAHTPDPAAPGVQNPHARLLLLLPTLGDQDTPAEAVDVVAEALLWARVPAGEARRLAGRMLDHPLFAAAQWVMPAPEKPIGSDEIFDGILVCGAHHSPRCGIRLGQGITREQNDKLARALGTWPA</sequence>
<evidence type="ECO:0000313" key="1">
    <source>
        <dbReference type="EMBL" id="GHI69063.1"/>
    </source>
</evidence>
<keyword evidence="2" id="KW-1185">Reference proteome</keyword>
<reference evidence="2" key="1">
    <citation type="submission" date="2023-07" db="EMBL/GenBank/DDBJ databases">
        <title>Whole genome shotgun sequence of Streptomyces nojiriensis NBRC 13794.</title>
        <authorList>
            <person name="Komaki H."/>
            <person name="Tamura T."/>
        </authorList>
    </citation>
    <scope>NUCLEOTIDE SEQUENCE [LARGE SCALE GENOMIC DNA]</scope>
    <source>
        <strain evidence="2">NBRC 13794</strain>
    </source>
</reference>
<accession>A0ABQ3SLP8</accession>
<name>A0ABQ3SLP8_9ACTN</name>
<protein>
    <submittedName>
        <fullName evidence="1">Uncharacterized protein</fullName>
    </submittedName>
</protein>
<dbReference type="Proteomes" id="UP000613974">
    <property type="component" value="Unassembled WGS sequence"/>
</dbReference>
<dbReference type="RefSeq" id="WP_229876383.1">
    <property type="nucleotide sequence ID" value="NZ_BMRL01000013.1"/>
</dbReference>